<dbReference type="Proteomes" id="UP000580856">
    <property type="component" value="Unassembled WGS sequence"/>
</dbReference>
<accession>A0A846QPU2</accession>
<evidence type="ECO:0000256" key="1">
    <source>
        <dbReference type="SAM" id="Phobius"/>
    </source>
</evidence>
<protein>
    <submittedName>
        <fullName evidence="2">PTS system mannose-specific IIC component</fullName>
    </submittedName>
</protein>
<proteinExistence type="predicted"/>
<keyword evidence="3" id="KW-1185">Reference proteome</keyword>
<evidence type="ECO:0000313" key="2">
    <source>
        <dbReference type="EMBL" id="NJB66719.1"/>
    </source>
</evidence>
<feature type="transmembrane region" description="Helical" evidence="1">
    <location>
        <begin position="113"/>
        <end position="134"/>
    </location>
</feature>
<gene>
    <name evidence="2" type="ORF">GGQ74_000359</name>
</gene>
<keyword evidence="1" id="KW-1133">Transmembrane helix</keyword>
<dbReference type="EMBL" id="JAATJA010000001">
    <property type="protein sequence ID" value="NJB66719.1"/>
    <property type="molecule type" value="Genomic_DNA"/>
</dbReference>
<organism evidence="2 3">
    <name type="scientific">Desulfobaculum xiamenense</name>
    <dbReference type="NCBI Taxonomy" id="995050"/>
    <lineage>
        <taxon>Bacteria</taxon>
        <taxon>Pseudomonadati</taxon>
        <taxon>Thermodesulfobacteriota</taxon>
        <taxon>Desulfovibrionia</taxon>
        <taxon>Desulfovibrionales</taxon>
        <taxon>Desulfovibrionaceae</taxon>
        <taxon>Desulfobaculum</taxon>
    </lineage>
</organism>
<name>A0A846QPU2_9BACT</name>
<keyword evidence="1" id="KW-0472">Membrane</keyword>
<feature type="transmembrane region" description="Helical" evidence="1">
    <location>
        <begin position="41"/>
        <end position="70"/>
    </location>
</feature>
<sequence length="189" mass="20668">MTGDVSLALSVSAVFELFWLDLIPAGTFIPPNAAASNLAALMLIHFFGFTTPAEAMFPILFSLPLSWFAARLEQFQRYRQNAAYDALQAQVRLGRDTAYAPARLVERSILQSGILYFVFFVASLMGLIVLTGMLLSNGFLHMQTDALGWGHLWVAASFGPLLSLRSMRAYALLVAGACCVTVAAFFGRF</sequence>
<feature type="transmembrane region" description="Helical" evidence="1">
    <location>
        <begin position="7"/>
        <end position="29"/>
    </location>
</feature>
<feature type="transmembrane region" description="Helical" evidence="1">
    <location>
        <begin position="169"/>
        <end position="187"/>
    </location>
</feature>
<keyword evidence="1" id="KW-0812">Transmembrane</keyword>
<reference evidence="2 3" key="1">
    <citation type="submission" date="2020-03" db="EMBL/GenBank/DDBJ databases">
        <title>Genomic Encyclopedia of Type Strains, Phase IV (KMG-IV): sequencing the most valuable type-strain genomes for metagenomic binning, comparative biology and taxonomic classification.</title>
        <authorList>
            <person name="Goeker M."/>
        </authorList>
    </citation>
    <scope>NUCLEOTIDE SEQUENCE [LARGE SCALE GENOMIC DNA]</scope>
    <source>
        <strain evidence="2 3">DSM 24233</strain>
    </source>
</reference>
<comment type="caution">
    <text evidence="2">The sequence shown here is derived from an EMBL/GenBank/DDBJ whole genome shotgun (WGS) entry which is preliminary data.</text>
</comment>
<evidence type="ECO:0000313" key="3">
    <source>
        <dbReference type="Proteomes" id="UP000580856"/>
    </source>
</evidence>
<dbReference type="AlphaFoldDB" id="A0A846QPU2"/>